<dbReference type="SUPFAM" id="SSF52172">
    <property type="entry name" value="CheY-like"/>
    <property type="match status" value="1"/>
</dbReference>
<evidence type="ECO:0000259" key="8">
    <source>
        <dbReference type="PROSITE" id="PS50110"/>
    </source>
</evidence>
<dbReference type="OrthoDB" id="2373414at2"/>
<dbReference type="EMBL" id="SMAA01000008">
    <property type="protein sequence ID" value="TCS78973.1"/>
    <property type="molecule type" value="Genomic_DNA"/>
</dbReference>
<dbReference type="InterPro" id="IPR001789">
    <property type="entry name" value="Sig_transdc_resp-reg_receiver"/>
</dbReference>
<keyword evidence="5" id="KW-0804">Transcription</keyword>
<organism evidence="10 11">
    <name type="scientific">Pectinatus cerevisiiphilus</name>
    <dbReference type="NCBI Taxonomy" id="86956"/>
    <lineage>
        <taxon>Bacteria</taxon>
        <taxon>Bacillati</taxon>
        <taxon>Bacillota</taxon>
        <taxon>Negativicutes</taxon>
        <taxon>Selenomonadales</taxon>
        <taxon>Selenomonadaceae</taxon>
        <taxon>Pectinatus</taxon>
    </lineage>
</organism>
<keyword evidence="4 7" id="KW-0238">DNA-binding</keyword>
<feature type="domain" description="OmpR/PhoB-type" evidence="9">
    <location>
        <begin position="124"/>
        <end position="221"/>
    </location>
</feature>
<gene>
    <name evidence="10" type="ORF">EDC37_10832</name>
</gene>
<evidence type="ECO:0000256" key="5">
    <source>
        <dbReference type="ARBA" id="ARBA00023163"/>
    </source>
</evidence>
<dbReference type="PANTHER" id="PTHR48111">
    <property type="entry name" value="REGULATOR OF RPOS"/>
    <property type="match status" value="1"/>
</dbReference>
<dbReference type="GO" id="GO:0000976">
    <property type="term" value="F:transcription cis-regulatory region binding"/>
    <property type="evidence" value="ECO:0007669"/>
    <property type="project" value="TreeGrafter"/>
</dbReference>
<dbReference type="InterPro" id="IPR011006">
    <property type="entry name" value="CheY-like_superfamily"/>
</dbReference>
<dbReference type="GO" id="GO:0000156">
    <property type="term" value="F:phosphorelay response regulator activity"/>
    <property type="evidence" value="ECO:0007669"/>
    <property type="project" value="TreeGrafter"/>
</dbReference>
<dbReference type="Pfam" id="PF00486">
    <property type="entry name" value="Trans_reg_C"/>
    <property type="match status" value="1"/>
</dbReference>
<accession>A0A4R3K862</accession>
<feature type="domain" description="Response regulatory" evidence="8">
    <location>
        <begin position="2"/>
        <end position="116"/>
    </location>
</feature>
<dbReference type="AlphaFoldDB" id="A0A4R3K862"/>
<dbReference type="SUPFAM" id="SSF46894">
    <property type="entry name" value="C-terminal effector domain of the bipartite response regulators"/>
    <property type="match status" value="1"/>
</dbReference>
<evidence type="ECO:0000313" key="11">
    <source>
        <dbReference type="Proteomes" id="UP000295188"/>
    </source>
</evidence>
<dbReference type="InterPro" id="IPR001867">
    <property type="entry name" value="OmpR/PhoB-type_DNA-bd"/>
</dbReference>
<feature type="DNA-binding region" description="OmpR/PhoB-type" evidence="7">
    <location>
        <begin position="124"/>
        <end position="221"/>
    </location>
</feature>
<dbReference type="InterPro" id="IPR039420">
    <property type="entry name" value="WalR-like"/>
</dbReference>
<comment type="caution">
    <text evidence="10">The sequence shown here is derived from an EMBL/GenBank/DDBJ whole genome shotgun (WGS) entry which is preliminary data.</text>
</comment>
<keyword evidence="2" id="KW-0902">Two-component regulatory system</keyword>
<dbReference type="InterPro" id="IPR036388">
    <property type="entry name" value="WH-like_DNA-bd_sf"/>
</dbReference>
<dbReference type="PROSITE" id="PS51755">
    <property type="entry name" value="OMPR_PHOB"/>
    <property type="match status" value="1"/>
</dbReference>
<dbReference type="SMART" id="SM00448">
    <property type="entry name" value="REC"/>
    <property type="match status" value="1"/>
</dbReference>
<dbReference type="Proteomes" id="UP000295188">
    <property type="component" value="Unassembled WGS sequence"/>
</dbReference>
<name>A0A4R3K862_9FIRM</name>
<sequence length="222" mass="25030">MKILLAEDEHDMSSALVAVLNHSGYEVDAVYDGKAAVAKAQQNIYDCMIFDIMMPKMDGVDALKYLRGSGDVTPVIMLTAKAEIDDRITGLDAGSDDYLTKPFAIGELLARIRSIVRRTNTFTPQKLSVGDVVLDLEEQELSCKNSIRVGNKETKLMKFFMLNFGKELDIDTIFTHIWKNEINVDKTIVRIYVSYLQEKLESINANIQIKENTGEKFLLLKL</sequence>
<reference evidence="10 11" key="1">
    <citation type="submission" date="2019-03" db="EMBL/GenBank/DDBJ databases">
        <title>Genomic Encyclopedia of Type Strains, Phase IV (KMG-IV): sequencing the most valuable type-strain genomes for metagenomic binning, comparative biology and taxonomic classification.</title>
        <authorList>
            <person name="Goeker M."/>
        </authorList>
    </citation>
    <scope>NUCLEOTIDE SEQUENCE [LARGE SCALE GENOMIC DNA]</scope>
    <source>
        <strain evidence="10 11">DSM 20467</strain>
    </source>
</reference>
<dbReference type="Gene3D" id="3.40.50.2300">
    <property type="match status" value="1"/>
</dbReference>
<dbReference type="PROSITE" id="PS50110">
    <property type="entry name" value="RESPONSE_REGULATORY"/>
    <property type="match status" value="1"/>
</dbReference>
<protein>
    <submittedName>
        <fullName evidence="10">DNA-binding response OmpR family regulator</fullName>
    </submittedName>
</protein>
<evidence type="ECO:0000256" key="6">
    <source>
        <dbReference type="PROSITE-ProRule" id="PRU00169"/>
    </source>
</evidence>
<evidence type="ECO:0000256" key="3">
    <source>
        <dbReference type="ARBA" id="ARBA00023015"/>
    </source>
</evidence>
<dbReference type="GO" id="GO:0005829">
    <property type="term" value="C:cytosol"/>
    <property type="evidence" value="ECO:0007669"/>
    <property type="project" value="TreeGrafter"/>
</dbReference>
<evidence type="ECO:0000256" key="4">
    <source>
        <dbReference type="ARBA" id="ARBA00023125"/>
    </source>
</evidence>
<keyword evidence="1 6" id="KW-0597">Phosphoprotein</keyword>
<dbReference type="Pfam" id="PF00072">
    <property type="entry name" value="Response_reg"/>
    <property type="match status" value="1"/>
</dbReference>
<dbReference type="Gene3D" id="6.10.250.690">
    <property type="match status" value="1"/>
</dbReference>
<proteinExistence type="predicted"/>
<dbReference type="PANTHER" id="PTHR48111:SF22">
    <property type="entry name" value="REGULATOR OF RPOS"/>
    <property type="match status" value="1"/>
</dbReference>
<dbReference type="GO" id="GO:0032993">
    <property type="term" value="C:protein-DNA complex"/>
    <property type="evidence" value="ECO:0007669"/>
    <property type="project" value="TreeGrafter"/>
</dbReference>
<keyword evidence="3" id="KW-0805">Transcription regulation</keyword>
<evidence type="ECO:0000313" key="10">
    <source>
        <dbReference type="EMBL" id="TCS78973.1"/>
    </source>
</evidence>
<evidence type="ECO:0000256" key="7">
    <source>
        <dbReference type="PROSITE-ProRule" id="PRU01091"/>
    </source>
</evidence>
<evidence type="ECO:0000259" key="9">
    <source>
        <dbReference type="PROSITE" id="PS51755"/>
    </source>
</evidence>
<dbReference type="InterPro" id="IPR016032">
    <property type="entry name" value="Sig_transdc_resp-reg_C-effctor"/>
</dbReference>
<evidence type="ECO:0000256" key="2">
    <source>
        <dbReference type="ARBA" id="ARBA00023012"/>
    </source>
</evidence>
<dbReference type="Gene3D" id="1.10.10.10">
    <property type="entry name" value="Winged helix-like DNA-binding domain superfamily/Winged helix DNA-binding domain"/>
    <property type="match status" value="1"/>
</dbReference>
<evidence type="ECO:0000256" key="1">
    <source>
        <dbReference type="ARBA" id="ARBA00022553"/>
    </source>
</evidence>
<dbReference type="GO" id="GO:0006355">
    <property type="term" value="P:regulation of DNA-templated transcription"/>
    <property type="evidence" value="ECO:0007669"/>
    <property type="project" value="InterPro"/>
</dbReference>
<feature type="modified residue" description="4-aspartylphosphate" evidence="6">
    <location>
        <position position="51"/>
    </location>
</feature>
<keyword evidence="11" id="KW-1185">Reference proteome</keyword>
<dbReference type="RefSeq" id="WP_132549329.1">
    <property type="nucleotide sequence ID" value="NZ_SMAA01000008.1"/>
</dbReference>